<comment type="caution">
    <text evidence="2">The sequence shown here is derived from an EMBL/GenBank/DDBJ whole genome shotgun (WGS) entry which is preliminary data.</text>
</comment>
<name>A0AAJ0EP33_9PEZI</name>
<dbReference type="RefSeq" id="XP_060424030.1">
    <property type="nucleotide sequence ID" value="XM_060576108.1"/>
</dbReference>
<feature type="non-terminal residue" evidence="2">
    <location>
        <position position="61"/>
    </location>
</feature>
<sequence length="61" mass="6822">MPRRFRHDSSGYQSHHLNQPPNTSCQGQTINTSDTVARCCACLGTLHIHNSHSEKVVTMMV</sequence>
<evidence type="ECO:0000313" key="2">
    <source>
        <dbReference type="EMBL" id="KAK1659266.1"/>
    </source>
</evidence>
<evidence type="ECO:0000313" key="3">
    <source>
        <dbReference type="Proteomes" id="UP001224890"/>
    </source>
</evidence>
<feature type="region of interest" description="Disordered" evidence="1">
    <location>
        <begin position="1"/>
        <end position="28"/>
    </location>
</feature>
<organism evidence="2 3">
    <name type="scientific">Colletotrichum godetiae</name>
    <dbReference type="NCBI Taxonomy" id="1209918"/>
    <lineage>
        <taxon>Eukaryota</taxon>
        <taxon>Fungi</taxon>
        <taxon>Dikarya</taxon>
        <taxon>Ascomycota</taxon>
        <taxon>Pezizomycotina</taxon>
        <taxon>Sordariomycetes</taxon>
        <taxon>Hypocreomycetidae</taxon>
        <taxon>Glomerellales</taxon>
        <taxon>Glomerellaceae</taxon>
        <taxon>Colletotrichum</taxon>
        <taxon>Colletotrichum acutatum species complex</taxon>
    </lineage>
</organism>
<dbReference type="EMBL" id="JAHMHR010000063">
    <property type="protein sequence ID" value="KAK1659266.1"/>
    <property type="molecule type" value="Genomic_DNA"/>
</dbReference>
<proteinExistence type="predicted"/>
<accession>A0AAJ0EP33</accession>
<reference evidence="2" key="1">
    <citation type="submission" date="2021-06" db="EMBL/GenBank/DDBJ databases">
        <title>Comparative genomics, transcriptomics and evolutionary studies reveal genomic signatures of adaptation to plant cell wall in hemibiotrophic fungi.</title>
        <authorList>
            <consortium name="DOE Joint Genome Institute"/>
            <person name="Baroncelli R."/>
            <person name="Diaz J.F."/>
            <person name="Benocci T."/>
            <person name="Peng M."/>
            <person name="Battaglia E."/>
            <person name="Haridas S."/>
            <person name="Andreopoulos W."/>
            <person name="Labutti K."/>
            <person name="Pangilinan J."/>
            <person name="Floch G.L."/>
            <person name="Makela M.R."/>
            <person name="Henrissat B."/>
            <person name="Grigoriev I.V."/>
            <person name="Crouch J.A."/>
            <person name="De Vries R.P."/>
            <person name="Sukno S.A."/>
            <person name="Thon M.R."/>
        </authorList>
    </citation>
    <scope>NUCLEOTIDE SEQUENCE</scope>
    <source>
        <strain evidence="2">CBS 193.32</strain>
    </source>
</reference>
<gene>
    <name evidence="2" type="ORF">BDP55DRAFT_680400</name>
</gene>
<keyword evidence="3" id="KW-1185">Reference proteome</keyword>
<dbReference type="Proteomes" id="UP001224890">
    <property type="component" value="Unassembled WGS sequence"/>
</dbReference>
<dbReference type="GeneID" id="85460634"/>
<feature type="compositionally biased region" description="Polar residues" evidence="1">
    <location>
        <begin position="10"/>
        <end position="28"/>
    </location>
</feature>
<dbReference type="AlphaFoldDB" id="A0AAJ0EP33"/>
<evidence type="ECO:0000256" key="1">
    <source>
        <dbReference type="SAM" id="MobiDB-lite"/>
    </source>
</evidence>
<protein>
    <submittedName>
        <fullName evidence="2">Uncharacterized protein</fullName>
    </submittedName>
</protein>